<evidence type="ECO:0000256" key="1">
    <source>
        <dbReference type="PIRSR" id="PIRSR640198-1"/>
    </source>
</evidence>
<feature type="domain" description="Fido" evidence="3">
    <location>
        <begin position="138"/>
        <end position="287"/>
    </location>
</feature>
<dbReference type="Pfam" id="PF02661">
    <property type="entry name" value="Fic"/>
    <property type="match status" value="1"/>
</dbReference>
<evidence type="ECO:0000256" key="2">
    <source>
        <dbReference type="PIRSR" id="PIRSR640198-2"/>
    </source>
</evidence>
<keyword evidence="5" id="KW-1185">Reference proteome</keyword>
<dbReference type="PANTHER" id="PTHR13504:SF40">
    <property type="entry name" value="FIDO DOMAIN-CONTAINING PROTEIN"/>
    <property type="match status" value="1"/>
</dbReference>
<sequence>MNYELLSSIYYKNREQYDKIYQQRFNSEASYKLPINLNDYKAFFIVTNELCTKIESIYLKNMQLENVCKQLPGVAMNKYILKNLVDEIMLTNDIEGIYSTRKEITDALNNNTSNKHARFIGIVKKYEKLISNDVLSLNNCEDIRKLYDDIALDEIDKNDLPDGAIFRKSEVSVYSATDKEKHKGIYPENSLIDFMTKSLEVLKDNNIAFLIRICIFHYLFGYAHPFYDGNGRVSRYISSYLLNNHLNILVALRISYTIKNNKSSYYKAFDDCNNKKNKGDITPFILMFLNVIENSLISLIEKLSEALEKLCFYDSMLRDEIFSLFNILHKRIIYILIQNALFADEGMDIDELTKETEKGNTLIRQNIKELQQKGIPIVITRSGKKLLYSIDLERFELLGNEIS</sequence>
<dbReference type="PROSITE" id="PS51459">
    <property type="entry name" value="FIDO"/>
    <property type="match status" value="1"/>
</dbReference>
<dbReference type="PANTHER" id="PTHR13504">
    <property type="entry name" value="FIDO DOMAIN-CONTAINING PROTEIN DDB_G0283145"/>
    <property type="match status" value="1"/>
</dbReference>
<dbReference type="GO" id="GO:0005524">
    <property type="term" value="F:ATP binding"/>
    <property type="evidence" value="ECO:0007669"/>
    <property type="project" value="UniProtKB-KW"/>
</dbReference>
<keyword evidence="2" id="KW-0067">ATP-binding</keyword>
<feature type="binding site" evidence="2">
    <location>
        <begin position="265"/>
        <end position="266"/>
    </location>
    <ligand>
        <name>ATP</name>
        <dbReference type="ChEBI" id="CHEBI:30616"/>
    </ligand>
</feature>
<reference evidence="4 5" key="1">
    <citation type="submission" date="2020-09" db="EMBL/GenBank/DDBJ databases">
        <title>Characterization and genome sequencing of Ruminiclostridium sp. nov. MA18.</title>
        <authorList>
            <person name="Rettenmaier R."/>
            <person name="Kowollik M.-L."/>
            <person name="Liebl W."/>
            <person name="Zverlov V."/>
        </authorList>
    </citation>
    <scope>NUCLEOTIDE SEQUENCE [LARGE SCALE GENOMIC DNA]</scope>
    <source>
        <strain evidence="4 5">MA18</strain>
    </source>
</reference>
<feature type="active site" evidence="1">
    <location>
        <position position="224"/>
    </location>
</feature>
<evidence type="ECO:0000259" key="3">
    <source>
        <dbReference type="PROSITE" id="PS51459"/>
    </source>
</evidence>
<dbReference type="InterPro" id="IPR036597">
    <property type="entry name" value="Fido-like_dom_sf"/>
</dbReference>
<dbReference type="EMBL" id="CP061336">
    <property type="protein sequence ID" value="QNU67645.1"/>
    <property type="molecule type" value="Genomic_DNA"/>
</dbReference>
<accession>A0A7H1VQI3</accession>
<feature type="binding site" evidence="2">
    <location>
        <position position="277"/>
    </location>
    <ligand>
        <name>ATP</name>
        <dbReference type="ChEBI" id="CHEBI:30616"/>
    </ligand>
</feature>
<feature type="binding site" evidence="2">
    <location>
        <begin position="228"/>
        <end position="235"/>
    </location>
    <ligand>
        <name>ATP</name>
        <dbReference type="ChEBI" id="CHEBI:30616"/>
    </ligand>
</feature>
<dbReference type="SUPFAM" id="SSF140931">
    <property type="entry name" value="Fic-like"/>
    <property type="match status" value="1"/>
</dbReference>
<dbReference type="Proteomes" id="UP000306409">
    <property type="component" value="Chromosome"/>
</dbReference>
<dbReference type="RefSeq" id="WP_171003595.1">
    <property type="nucleotide sequence ID" value="NZ_CP061336.1"/>
</dbReference>
<dbReference type="Gene3D" id="1.10.3290.10">
    <property type="entry name" value="Fido-like domain"/>
    <property type="match status" value="1"/>
</dbReference>
<gene>
    <name evidence="4" type="ORF">EHE19_003990</name>
</gene>
<name>A0A7H1VQI3_9FIRM</name>
<evidence type="ECO:0000313" key="4">
    <source>
        <dbReference type="EMBL" id="QNU67645.1"/>
    </source>
</evidence>
<organism evidence="4 5">
    <name type="scientific">Ruminiclostridium herbifermentans</name>
    <dbReference type="NCBI Taxonomy" id="2488810"/>
    <lineage>
        <taxon>Bacteria</taxon>
        <taxon>Bacillati</taxon>
        <taxon>Bacillota</taxon>
        <taxon>Clostridia</taxon>
        <taxon>Eubacteriales</taxon>
        <taxon>Oscillospiraceae</taxon>
        <taxon>Ruminiclostridium</taxon>
    </lineage>
</organism>
<dbReference type="KEGG" id="rher:EHE19_003990"/>
<evidence type="ECO:0000313" key="5">
    <source>
        <dbReference type="Proteomes" id="UP000306409"/>
    </source>
</evidence>
<dbReference type="InterPro" id="IPR040198">
    <property type="entry name" value="Fido_containing"/>
</dbReference>
<protein>
    <submittedName>
        <fullName evidence="4">Fic family protein</fullName>
    </submittedName>
</protein>
<dbReference type="InterPro" id="IPR003812">
    <property type="entry name" value="Fido"/>
</dbReference>
<keyword evidence="2" id="KW-0547">Nucleotide-binding</keyword>
<proteinExistence type="predicted"/>
<dbReference type="AlphaFoldDB" id="A0A7H1VQI3"/>